<reference evidence="2 3" key="1">
    <citation type="submission" date="2024-07" db="EMBL/GenBank/DDBJ databases">
        <title>Section-level genome sequencing and comparative genomics of Aspergillus sections Usti and Cavernicolus.</title>
        <authorList>
            <consortium name="Lawrence Berkeley National Laboratory"/>
            <person name="Nybo J.L."/>
            <person name="Vesth T.C."/>
            <person name="Theobald S."/>
            <person name="Frisvad J.C."/>
            <person name="Larsen T.O."/>
            <person name="Kjaerboelling I."/>
            <person name="Rothschild-Mancinelli K."/>
            <person name="Lyhne E.K."/>
            <person name="Kogle M.E."/>
            <person name="Barry K."/>
            <person name="Clum A."/>
            <person name="Na H."/>
            <person name="Ledsgaard L."/>
            <person name="Lin J."/>
            <person name="Lipzen A."/>
            <person name="Kuo A."/>
            <person name="Riley R."/>
            <person name="Mondo S."/>
            <person name="LaButti K."/>
            <person name="Haridas S."/>
            <person name="Pangalinan J."/>
            <person name="Salamov A.A."/>
            <person name="Simmons B.A."/>
            <person name="Magnuson J.K."/>
            <person name="Chen J."/>
            <person name="Drula E."/>
            <person name="Henrissat B."/>
            <person name="Wiebenga A."/>
            <person name="Lubbers R.J."/>
            <person name="Gomes A.C."/>
            <person name="Macurrencykelacurrency M.R."/>
            <person name="Stajich J."/>
            <person name="Grigoriev I.V."/>
            <person name="Mortensen U.H."/>
            <person name="De vries R.P."/>
            <person name="Baker S.E."/>
            <person name="Andersen M.R."/>
        </authorList>
    </citation>
    <scope>NUCLEOTIDE SEQUENCE [LARGE SCALE GENOMIC DNA]</scope>
    <source>
        <strain evidence="2 3">CBS 756.74</strain>
    </source>
</reference>
<dbReference type="PANTHER" id="PTHR35910:SF1">
    <property type="entry name" value="2EXR DOMAIN-CONTAINING PROTEIN"/>
    <property type="match status" value="1"/>
</dbReference>
<dbReference type="GeneID" id="98151908"/>
<proteinExistence type="predicted"/>
<dbReference type="PANTHER" id="PTHR35910">
    <property type="entry name" value="2EXR DOMAIN-CONTAINING PROTEIN"/>
    <property type="match status" value="1"/>
</dbReference>
<protein>
    <recommendedName>
        <fullName evidence="1">2EXR domain-containing protein</fullName>
    </recommendedName>
</protein>
<feature type="domain" description="2EXR" evidence="1">
    <location>
        <begin position="4"/>
        <end position="87"/>
    </location>
</feature>
<dbReference type="RefSeq" id="XP_070895748.1">
    <property type="nucleotide sequence ID" value="XM_071036744.1"/>
</dbReference>
<dbReference type="Proteomes" id="UP001610444">
    <property type="component" value="Unassembled WGS sequence"/>
</dbReference>
<dbReference type="Pfam" id="PF20150">
    <property type="entry name" value="2EXR"/>
    <property type="match status" value="1"/>
</dbReference>
<comment type="caution">
    <text evidence="2">The sequence shown here is derived from an EMBL/GenBank/DDBJ whole genome shotgun (WGS) entry which is preliminary data.</text>
</comment>
<dbReference type="InterPro" id="IPR045518">
    <property type="entry name" value="2EXR"/>
</dbReference>
<name>A0ABR4JUA5_9EURO</name>
<accession>A0ABR4JUA5</accession>
<evidence type="ECO:0000313" key="3">
    <source>
        <dbReference type="Proteomes" id="UP001610444"/>
    </source>
</evidence>
<evidence type="ECO:0000313" key="2">
    <source>
        <dbReference type="EMBL" id="KAL2843623.1"/>
    </source>
</evidence>
<dbReference type="EMBL" id="JBFXLR010000045">
    <property type="protein sequence ID" value="KAL2843623.1"/>
    <property type="molecule type" value="Genomic_DNA"/>
</dbReference>
<gene>
    <name evidence="2" type="ORF">BJX68DRAFT_155179</name>
</gene>
<evidence type="ECO:0000259" key="1">
    <source>
        <dbReference type="Pfam" id="PF20150"/>
    </source>
</evidence>
<keyword evidence="3" id="KW-1185">Reference proteome</keyword>
<organism evidence="2 3">
    <name type="scientific">Aspergillus pseudodeflectus</name>
    <dbReference type="NCBI Taxonomy" id="176178"/>
    <lineage>
        <taxon>Eukaryota</taxon>
        <taxon>Fungi</taxon>
        <taxon>Dikarya</taxon>
        <taxon>Ascomycota</taxon>
        <taxon>Pezizomycotina</taxon>
        <taxon>Eurotiomycetes</taxon>
        <taxon>Eurotiomycetidae</taxon>
        <taxon>Eurotiales</taxon>
        <taxon>Aspergillaceae</taxon>
        <taxon>Aspergillus</taxon>
        <taxon>Aspergillus subgen. Nidulantes</taxon>
    </lineage>
</organism>
<sequence>MTGFTLFPSLPAEVRVRIWQMAVEPRTVEIRPNRGPYSALEYFVSSTPVPAVLHACYESRTHANYQKAFALGKTPRYVWFNFEVDMISIGGTHVLDLQGPDARLIRRLRFERENDEWFFHYESKEMWQLNERMEEIHVICKESVLAWFDAWECLSWPCPRENLRFIDRETGEAFRGEDLERMEAEWAAAGYGGTPSP</sequence>